<feature type="compositionally biased region" description="Basic and acidic residues" evidence="1">
    <location>
        <begin position="29"/>
        <end position="41"/>
    </location>
</feature>
<reference evidence="2" key="2">
    <citation type="submission" date="2022-06" db="UniProtKB">
        <authorList>
            <consortium name="EnsemblMetazoa"/>
        </authorList>
    </citation>
    <scope>IDENTIFICATION</scope>
    <source>
        <strain evidence="2">DF5081</strain>
    </source>
</reference>
<reference evidence="3" key="1">
    <citation type="submission" date="2010-08" db="EMBL/GenBank/DDBJ databases">
        <authorList>
            <consortium name="Caenorhabditis japonica Sequencing Consortium"/>
            <person name="Wilson R.K."/>
        </authorList>
    </citation>
    <scope>NUCLEOTIDE SEQUENCE [LARGE SCALE GENOMIC DNA]</scope>
    <source>
        <strain evidence="3">DF5081</strain>
    </source>
</reference>
<evidence type="ECO:0000256" key="1">
    <source>
        <dbReference type="SAM" id="MobiDB-lite"/>
    </source>
</evidence>
<evidence type="ECO:0000313" key="2">
    <source>
        <dbReference type="EnsemblMetazoa" id="CJA23290.1"/>
    </source>
</evidence>
<evidence type="ECO:0000313" key="3">
    <source>
        <dbReference type="Proteomes" id="UP000005237"/>
    </source>
</evidence>
<keyword evidence="3" id="KW-1185">Reference proteome</keyword>
<sequence length="93" mass="10962">MEIHYILDTPDYEVRRRNYSNNQQPQDGKPIDSRVDRDVWKSGHPNKYYQNQIDEPAEVTSTSRITTIPCASKMSHNFKSAREIRSPDRIRVI</sequence>
<dbReference type="Proteomes" id="UP000005237">
    <property type="component" value="Unassembled WGS sequence"/>
</dbReference>
<name>A0A8R1E4Z5_CAEJA</name>
<dbReference type="EnsemblMetazoa" id="CJA23290.1">
    <property type="protein sequence ID" value="CJA23290.1"/>
    <property type="gene ID" value="WBGene00178862"/>
</dbReference>
<dbReference type="AlphaFoldDB" id="A0A8R1E4Z5"/>
<protein>
    <submittedName>
        <fullName evidence="2">Uncharacterized protein</fullName>
    </submittedName>
</protein>
<proteinExistence type="predicted"/>
<organism evidence="2 3">
    <name type="scientific">Caenorhabditis japonica</name>
    <dbReference type="NCBI Taxonomy" id="281687"/>
    <lineage>
        <taxon>Eukaryota</taxon>
        <taxon>Metazoa</taxon>
        <taxon>Ecdysozoa</taxon>
        <taxon>Nematoda</taxon>
        <taxon>Chromadorea</taxon>
        <taxon>Rhabditida</taxon>
        <taxon>Rhabditina</taxon>
        <taxon>Rhabditomorpha</taxon>
        <taxon>Rhabditoidea</taxon>
        <taxon>Rhabditidae</taxon>
        <taxon>Peloderinae</taxon>
        <taxon>Caenorhabditis</taxon>
    </lineage>
</organism>
<feature type="region of interest" description="Disordered" evidence="1">
    <location>
        <begin position="14"/>
        <end position="49"/>
    </location>
</feature>
<accession>A0A8R1E4Z5</accession>